<evidence type="ECO:0000313" key="1">
    <source>
        <dbReference type="EMBL" id="SEP29765.1"/>
    </source>
</evidence>
<dbReference type="EMBL" id="FODV01000037">
    <property type="protein sequence ID" value="SEP29765.1"/>
    <property type="molecule type" value="Genomic_DNA"/>
</dbReference>
<organism evidence="1 2">
    <name type="scientific">Halogranum amylolyticum</name>
    <dbReference type="NCBI Taxonomy" id="660520"/>
    <lineage>
        <taxon>Archaea</taxon>
        <taxon>Methanobacteriati</taxon>
        <taxon>Methanobacteriota</taxon>
        <taxon>Stenosarchaea group</taxon>
        <taxon>Halobacteria</taxon>
        <taxon>Halobacteriales</taxon>
        <taxon>Haloferacaceae</taxon>
    </lineage>
</organism>
<protein>
    <submittedName>
        <fullName evidence="1">Uncharacterized protein</fullName>
    </submittedName>
</protein>
<evidence type="ECO:0000313" key="2">
    <source>
        <dbReference type="Proteomes" id="UP000199126"/>
    </source>
</evidence>
<accession>A0A1H8WQ48</accession>
<reference evidence="2" key="1">
    <citation type="submission" date="2016-10" db="EMBL/GenBank/DDBJ databases">
        <authorList>
            <person name="Varghese N."/>
            <person name="Submissions S."/>
        </authorList>
    </citation>
    <scope>NUCLEOTIDE SEQUENCE [LARGE SCALE GENOMIC DNA]</scope>
    <source>
        <strain evidence="2">CGMCC 1.10121</strain>
    </source>
</reference>
<gene>
    <name evidence="1" type="ORF">SAMN04487948_1378</name>
</gene>
<dbReference type="Proteomes" id="UP000199126">
    <property type="component" value="Unassembled WGS sequence"/>
</dbReference>
<name>A0A1H8WQ48_9EURY</name>
<keyword evidence="2" id="KW-1185">Reference proteome</keyword>
<proteinExistence type="predicted"/>
<sequence>MQYFSYPLERDVVQRHWIIDITVLVWTLIMGFAVDGEARTIAGFQRAYAAATNQTLSRSSFYDRFTPALAALLSDLLAHALEEVAVPHTIAPQFELFREEPSDCISRRRSLEATTEPHECVLKLSCD</sequence>
<dbReference type="AlphaFoldDB" id="A0A1H8WQ48"/>